<dbReference type="SUPFAM" id="SSF50104">
    <property type="entry name" value="Translation proteins SH3-like domain"/>
    <property type="match status" value="1"/>
</dbReference>
<dbReference type="SUPFAM" id="SSF82679">
    <property type="entry name" value="N-utilization substance G protein NusG, N-terminal domain"/>
    <property type="match status" value="1"/>
</dbReference>
<evidence type="ECO:0000256" key="1">
    <source>
        <dbReference type="ARBA" id="ARBA00022814"/>
    </source>
</evidence>
<dbReference type="AlphaFoldDB" id="A0A517P170"/>
<dbReference type="SMART" id="SM00739">
    <property type="entry name" value="KOW"/>
    <property type="match status" value="1"/>
</dbReference>
<dbReference type="InterPro" id="IPR006645">
    <property type="entry name" value="NGN-like_dom"/>
</dbReference>
<dbReference type="PANTHER" id="PTHR30265">
    <property type="entry name" value="RHO-INTERACTING TRANSCRIPTION TERMINATION FACTOR NUSG"/>
    <property type="match status" value="1"/>
</dbReference>
<feature type="domain" description="KOW" evidence="4">
    <location>
        <begin position="130"/>
        <end position="157"/>
    </location>
</feature>
<dbReference type="Gene3D" id="3.30.70.940">
    <property type="entry name" value="NusG, N-terminal domain"/>
    <property type="match status" value="1"/>
</dbReference>
<evidence type="ECO:0000256" key="3">
    <source>
        <dbReference type="ARBA" id="ARBA00023163"/>
    </source>
</evidence>
<dbReference type="OrthoDB" id="275381at2"/>
<dbReference type="PANTHER" id="PTHR30265:SF2">
    <property type="entry name" value="TRANSCRIPTION TERMINATION_ANTITERMINATION PROTEIN NUSG"/>
    <property type="match status" value="1"/>
</dbReference>
<accession>A0A517P170</accession>
<dbReference type="Pfam" id="PF02357">
    <property type="entry name" value="NusG"/>
    <property type="match status" value="1"/>
</dbReference>
<dbReference type="GO" id="GO:0005829">
    <property type="term" value="C:cytosol"/>
    <property type="evidence" value="ECO:0007669"/>
    <property type="project" value="TreeGrafter"/>
</dbReference>
<proteinExistence type="predicted"/>
<protein>
    <submittedName>
        <fullName evidence="5">Transcriptional activator RfaH</fullName>
    </submittedName>
</protein>
<dbReference type="InterPro" id="IPR043425">
    <property type="entry name" value="NusG-like"/>
</dbReference>
<gene>
    <name evidence="5" type="ORF">K239x_51340</name>
</gene>
<dbReference type="GO" id="GO:0031564">
    <property type="term" value="P:transcription antitermination"/>
    <property type="evidence" value="ECO:0007669"/>
    <property type="project" value="UniProtKB-KW"/>
</dbReference>
<keyword evidence="3" id="KW-0804">Transcription</keyword>
<dbReference type="RefSeq" id="WP_145420908.1">
    <property type="nucleotide sequence ID" value="NZ_CP036526.1"/>
</dbReference>
<dbReference type="GO" id="GO:0006354">
    <property type="term" value="P:DNA-templated transcription elongation"/>
    <property type="evidence" value="ECO:0007669"/>
    <property type="project" value="InterPro"/>
</dbReference>
<evidence type="ECO:0000259" key="4">
    <source>
        <dbReference type="SMART" id="SM00739"/>
    </source>
</evidence>
<dbReference type="EMBL" id="CP036526">
    <property type="protein sequence ID" value="QDT13118.1"/>
    <property type="molecule type" value="Genomic_DNA"/>
</dbReference>
<keyword evidence="1" id="KW-0889">Transcription antitermination</keyword>
<name>A0A517P170_9BACT</name>
<dbReference type="InterPro" id="IPR008991">
    <property type="entry name" value="Translation_prot_SH3-like_sf"/>
</dbReference>
<reference evidence="5 6" key="1">
    <citation type="submission" date="2019-02" db="EMBL/GenBank/DDBJ databases">
        <title>Deep-cultivation of Planctomycetes and their phenomic and genomic characterization uncovers novel biology.</title>
        <authorList>
            <person name="Wiegand S."/>
            <person name="Jogler M."/>
            <person name="Boedeker C."/>
            <person name="Pinto D."/>
            <person name="Vollmers J."/>
            <person name="Rivas-Marin E."/>
            <person name="Kohn T."/>
            <person name="Peeters S.H."/>
            <person name="Heuer A."/>
            <person name="Rast P."/>
            <person name="Oberbeckmann S."/>
            <person name="Bunk B."/>
            <person name="Jeske O."/>
            <person name="Meyerdierks A."/>
            <person name="Storesund J.E."/>
            <person name="Kallscheuer N."/>
            <person name="Luecker S."/>
            <person name="Lage O.M."/>
            <person name="Pohl T."/>
            <person name="Merkel B.J."/>
            <person name="Hornburger P."/>
            <person name="Mueller R.-W."/>
            <person name="Bruemmer F."/>
            <person name="Labrenz M."/>
            <person name="Spormann A.M."/>
            <person name="Op den Camp H."/>
            <person name="Overmann J."/>
            <person name="Amann R."/>
            <person name="Jetten M.S.M."/>
            <person name="Mascher T."/>
            <person name="Medema M.H."/>
            <person name="Devos D.P."/>
            <person name="Kaster A.-K."/>
            <person name="Ovreas L."/>
            <person name="Rohde M."/>
            <person name="Galperin M.Y."/>
            <person name="Jogler C."/>
        </authorList>
    </citation>
    <scope>NUCLEOTIDE SEQUENCE [LARGE SCALE GENOMIC DNA]</scope>
    <source>
        <strain evidence="5 6">K23_9</strain>
    </source>
</reference>
<evidence type="ECO:0000313" key="5">
    <source>
        <dbReference type="EMBL" id="QDT13118.1"/>
    </source>
</evidence>
<keyword evidence="2" id="KW-0805">Transcription regulation</keyword>
<keyword evidence="6" id="KW-1185">Reference proteome</keyword>
<dbReference type="Proteomes" id="UP000319817">
    <property type="component" value="Chromosome"/>
</dbReference>
<evidence type="ECO:0000313" key="6">
    <source>
        <dbReference type="Proteomes" id="UP000319817"/>
    </source>
</evidence>
<dbReference type="InterPro" id="IPR005824">
    <property type="entry name" value="KOW"/>
</dbReference>
<sequence>MPILPPEPDCYPADLLELIPEADPPCWLAYTKSRQEKKLMRELRHLEIHHYGPQVAHRRRSPAGRVRTTYVPLFNNYVFIFGDEKARYGAVCTGAVTKITAITDGEKLVSDLIQIHSLINLGAPLTIESRLQPGQRVRVKTGSFAGYEGIVIQRHQETRLLVAVQFMEQGVSVKLDDCQLEPLELQV</sequence>
<organism evidence="5 6">
    <name type="scientific">Stieleria marina</name>
    <dbReference type="NCBI Taxonomy" id="1930275"/>
    <lineage>
        <taxon>Bacteria</taxon>
        <taxon>Pseudomonadati</taxon>
        <taxon>Planctomycetota</taxon>
        <taxon>Planctomycetia</taxon>
        <taxon>Pirellulales</taxon>
        <taxon>Pirellulaceae</taxon>
        <taxon>Stieleria</taxon>
    </lineage>
</organism>
<dbReference type="InterPro" id="IPR036735">
    <property type="entry name" value="NGN_dom_sf"/>
</dbReference>
<evidence type="ECO:0000256" key="2">
    <source>
        <dbReference type="ARBA" id="ARBA00023015"/>
    </source>
</evidence>
<dbReference type="CDD" id="cd09895">
    <property type="entry name" value="NGN_SP_UpxY"/>
    <property type="match status" value="1"/>
</dbReference>